<feature type="domain" description="V-type proton ATPase subunit S1/VOA1 transmembrane" evidence="7">
    <location>
        <begin position="43"/>
        <end position="76"/>
    </location>
</feature>
<keyword evidence="2 6" id="KW-0812">Transmembrane</keyword>
<dbReference type="InterPro" id="IPR046756">
    <property type="entry name" value="VAS1/VOA1_TM"/>
</dbReference>
<evidence type="ECO:0000256" key="5">
    <source>
        <dbReference type="SAM" id="MobiDB-lite"/>
    </source>
</evidence>
<organism evidence="8 9">
    <name type="scientific">Coemansia spiralis</name>
    <dbReference type="NCBI Taxonomy" id="417178"/>
    <lineage>
        <taxon>Eukaryota</taxon>
        <taxon>Fungi</taxon>
        <taxon>Fungi incertae sedis</taxon>
        <taxon>Zoopagomycota</taxon>
        <taxon>Kickxellomycotina</taxon>
        <taxon>Kickxellomycetes</taxon>
        <taxon>Kickxellales</taxon>
        <taxon>Kickxellaceae</taxon>
        <taxon>Coemansia</taxon>
    </lineage>
</organism>
<evidence type="ECO:0000313" key="9">
    <source>
        <dbReference type="Proteomes" id="UP001151516"/>
    </source>
</evidence>
<keyword evidence="3 6" id="KW-1133">Transmembrane helix</keyword>
<evidence type="ECO:0000313" key="8">
    <source>
        <dbReference type="EMBL" id="KAJ2690785.1"/>
    </source>
</evidence>
<name>A0A9W8GPR6_9FUNG</name>
<evidence type="ECO:0000256" key="6">
    <source>
        <dbReference type="SAM" id="Phobius"/>
    </source>
</evidence>
<reference evidence="8" key="1">
    <citation type="submission" date="2022-07" db="EMBL/GenBank/DDBJ databases">
        <title>Phylogenomic reconstructions and comparative analyses of Kickxellomycotina fungi.</title>
        <authorList>
            <person name="Reynolds N.K."/>
            <person name="Stajich J.E."/>
            <person name="Barry K."/>
            <person name="Grigoriev I.V."/>
            <person name="Crous P."/>
            <person name="Smith M.E."/>
        </authorList>
    </citation>
    <scope>NUCLEOTIDE SEQUENCE</scope>
    <source>
        <strain evidence="8">CBS 109367</strain>
    </source>
</reference>
<protein>
    <recommendedName>
        <fullName evidence="7">V-type proton ATPase subunit S1/VOA1 transmembrane domain-containing protein</fullName>
    </recommendedName>
</protein>
<dbReference type="Proteomes" id="UP001151516">
    <property type="component" value="Unassembled WGS sequence"/>
</dbReference>
<comment type="caution">
    <text evidence="8">The sequence shown here is derived from an EMBL/GenBank/DDBJ whole genome shotgun (WGS) entry which is preliminary data.</text>
</comment>
<proteinExistence type="predicted"/>
<comment type="subcellular location">
    <subcellularLocation>
        <location evidence="1">Membrane</location>
        <topology evidence="1">Single-pass membrane protein</topology>
    </subcellularLocation>
</comment>
<keyword evidence="9" id="KW-1185">Reference proteome</keyword>
<feature type="compositionally biased region" description="Low complexity" evidence="5">
    <location>
        <begin position="1"/>
        <end position="24"/>
    </location>
</feature>
<sequence>MSSSISESISSTLSSSLSSSSSSTATIVVPKNPFDEDTFFTDWVTPGLVSGLFVALVFVALVSVGISWMVSIQTPKTMPTMKQKKSQ</sequence>
<feature type="region of interest" description="Disordered" evidence="5">
    <location>
        <begin position="1"/>
        <end position="25"/>
    </location>
</feature>
<evidence type="ECO:0000256" key="3">
    <source>
        <dbReference type="ARBA" id="ARBA00022989"/>
    </source>
</evidence>
<dbReference type="EMBL" id="JANBTX010000007">
    <property type="protein sequence ID" value="KAJ2690785.1"/>
    <property type="molecule type" value="Genomic_DNA"/>
</dbReference>
<accession>A0A9W8GPR6</accession>
<dbReference type="AlphaFoldDB" id="A0A9W8GPR6"/>
<feature type="transmembrane region" description="Helical" evidence="6">
    <location>
        <begin position="49"/>
        <end position="72"/>
    </location>
</feature>
<evidence type="ECO:0000256" key="1">
    <source>
        <dbReference type="ARBA" id="ARBA00004167"/>
    </source>
</evidence>
<evidence type="ECO:0000256" key="4">
    <source>
        <dbReference type="ARBA" id="ARBA00023136"/>
    </source>
</evidence>
<keyword evidence="4 6" id="KW-0472">Membrane</keyword>
<dbReference type="Pfam" id="PF20520">
    <property type="entry name" value="Ac45-VOA1_TM"/>
    <property type="match status" value="1"/>
</dbReference>
<dbReference type="GO" id="GO:0016020">
    <property type="term" value="C:membrane"/>
    <property type="evidence" value="ECO:0007669"/>
    <property type="project" value="UniProtKB-SubCell"/>
</dbReference>
<evidence type="ECO:0000259" key="7">
    <source>
        <dbReference type="Pfam" id="PF20520"/>
    </source>
</evidence>
<evidence type="ECO:0000256" key="2">
    <source>
        <dbReference type="ARBA" id="ARBA00022692"/>
    </source>
</evidence>
<gene>
    <name evidence="8" type="ORF">IWW39_000445</name>
</gene>